<evidence type="ECO:0000256" key="1">
    <source>
        <dbReference type="SAM" id="SignalP"/>
    </source>
</evidence>
<proteinExistence type="predicted"/>
<dbReference type="PATRIC" id="fig|151081.8.peg.846"/>
<name>A0A0F4PV20_9GAMM</name>
<sequence length="187" mass="20453">MKKFLIVAVWLLSLAGCASHAPVSVYSLSATQLEQNLQSNSERLQGEVELMGMPMRMQVNDVGVDIGPKQHPDSVQLSVDNTVFVQALALKVPVRVRLSIAAKPVFNNDDDAVYLQDFTIINADVDAMGYRGKLAPLSQQVQDIVTQALRQYPVYTLNSQDPKQALLSRFDLALAVKPGEITLTSGL</sequence>
<feature type="chain" id="PRO_5002474514" description="DUF1439 domain-containing protein" evidence="1">
    <location>
        <begin position="21"/>
        <end position="187"/>
    </location>
</feature>
<dbReference type="Pfam" id="PF07273">
    <property type="entry name" value="DUF1439"/>
    <property type="match status" value="1"/>
</dbReference>
<dbReference type="RefSeq" id="WP_045978633.1">
    <property type="nucleotide sequence ID" value="NZ_JXXY01000004.1"/>
</dbReference>
<dbReference type="Gene3D" id="3.15.10.40">
    <property type="entry name" value="Uncharacterised protein PF07273, DUF1439"/>
    <property type="match status" value="1"/>
</dbReference>
<accession>A0A0F4PV20</accession>
<organism evidence="2 3">
    <name type="scientific">Pseudoalteromonas ruthenica</name>
    <dbReference type="NCBI Taxonomy" id="151081"/>
    <lineage>
        <taxon>Bacteria</taxon>
        <taxon>Pseudomonadati</taxon>
        <taxon>Pseudomonadota</taxon>
        <taxon>Gammaproteobacteria</taxon>
        <taxon>Alteromonadales</taxon>
        <taxon>Pseudoalteromonadaceae</taxon>
        <taxon>Pseudoalteromonas</taxon>
    </lineage>
</organism>
<gene>
    <name evidence="2" type="ORF">TW72_04015</name>
</gene>
<keyword evidence="3" id="KW-1185">Reference proteome</keyword>
<reference evidence="2 3" key="1">
    <citation type="journal article" date="2015" name="BMC Genomics">
        <title>Genome mining reveals unlocked bioactive potential of marine Gram-negative bacteria.</title>
        <authorList>
            <person name="Machado H."/>
            <person name="Sonnenschein E.C."/>
            <person name="Melchiorsen J."/>
            <person name="Gram L."/>
        </authorList>
    </citation>
    <scope>NUCLEOTIDE SEQUENCE [LARGE SCALE GENOMIC DNA]</scope>
    <source>
        <strain evidence="2 3">S3137</strain>
    </source>
</reference>
<dbReference type="PROSITE" id="PS51257">
    <property type="entry name" value="PROKAR_LIPOPROTEIN"/>
    <property type="match status" value="1"/>
</dbReference>
<dbReference type="EMBL" id="JXXZ01000003">
    <property type="protein sequence ID" value="KJZ01445.1"/>
    <property type="molecule type" value="Genomic_DNA"/>
</dbReference>
<keyword evidence="1" id="KW-0732">Signal</keyword>
<protein>
    <recommendedName>
        <fullName evidence="4">DUF1439 domain-containing protein</fullName>
    </recommendedName>
</protein>
<dbReference type="OrthoDB" id="6398264at2"/>
<dbReference type="Proteomes" id="UP000033664">
    <property type="component" value="Unassembled WGS sequence"/>
</dbReference>
<dbReference type="AlphaFoldDB" id="A0A0F4PV20"/>
<evidence type="ECO:0000313" key="2">
    <source>
        <dbReference type="EMBL" id="KJZ01445.1"/>
    </source>
</evidence>
<feature type="signal peptide" evidence="1">
    <location>
        <begin position="1"/>
        <end position="20"/>
    </location>
</feature>
<evidence type="ECO:0000313" key="3">
    <source>
        <dbReference type="Proteomes" id="UP000033664"/>
    </source>
</evidence>
<comment type="caution">
    <text evidence="2">The sequence shown here is derived from an EMBL/GenBank/DDBJ whole genome shotgun (WGS) entry which is preliminary data.</text>
</comment>
<dbReference type="eggNOG" id="ENOG502ZACR">
    <property type="taxonomic scope" value="Bacteria"/>
</dbReference>
<evidence type="ECO:0008006" key="4">
    <source>
        <dbReference type="Google" id="ProtNLM"/>
    </source>
</evidence>
<dbReference type="InterPro" id="IPR010835">
    <property type="entry name" value="DUF1439"/>
</dbReference>
<dbReference type="GeneID" id="58227651"/>